<evidence type="ECO:0000256" key="1">
    <source>
        <dbReference type="ARBA" id="ARBA00006432"/>
    </source>
</evidence>
<gene>
    <name evidence="4" type="ORF">H8E19_08105</name>
</gene>
<evidence type="ECO:0000259" key="3">
    <source>
        <dbReference type="Pfam" id="PF00501"/>
    </source>
</evidence>
<dbReference type="GO" id="GO:0031956">
    <property type="term" value="F:medium-chain fatty acid-CoA ligase activity"/>
    <property type="evidence" value="ECO:0007669"/>
    <property type="project" value="TreeGrafter"/>
</dbReference>
<dbReference type="InterPro" id="IPR042099">
    <property type="entry name" value="ANL_N_sf"/>
</dbReference>
<dbReference type="Pfam" id="PF00501">
    <property type="entry name" value="AMP-binding"/>
    <property type="match status" value="1"/>
</dbReference>
<dbReference type="Proteomes" id="UP000650524">
    <property type="component" value="Unassembled WGS sequence"/>
</dbReference>
<name>A0A8J6MZN3_9DELT</name>
<dbReference type="PANTHER" id="PTHR43201:SF5">
    <property type="entry name" value="MEDIUM-CHAIN ACYL-COA LIGASE ACSF2, MITOCHONDRIAL"/>
    <property type="match status" value="1"/>
</dbReference>
<proteinExistence type="inferred from homology"/>
<dbReference type="GO" id="GO:0006631">
    <property type="term" value="P:fatty acid metabolic process"/>
    <property type="evidence" value="ECO:0007669"/>
    <property type="project" value="TreeGrafter"/>
</dbReference>
<comment type="similarity">
    <text evidence="1">Belongs to the ATP-dependent AMP-binding enzyme family.</text>
</comment>
<dbReference type="Gene3D" id="3.30.300.30">
    <property type="match status" value="1"/>
</dbReference>
<dbReference type="PANTHER" id="PTHR43201">
    <property type="entry name" value="ACYL-COA SYNTHETASE"/>
    <property type="match status" value="1"/>
</dbReference>
<protein>
    <submittedName>
        <fullName evidence="4">AMP-binding protein</fullName>
    </submittedName>
</protein>
<sequence length="500" mass="55857">MLKIPSKENCRQFPGNLGALLDYSKERYPDRDGIGIPGEMFTFGEYHEKVCRLVHGLRKIGLKRNDRVILSSLNPSGYAAVSLAVFRIGAILVPVNPRMGPYELTHIVSETCPKLLICNRDKLATAVKAYEFSQGLTPPSFITIDKKAPSTIFMEELDFSRTTTHWEKMAPDETAMIVYTAAMDGYPLGAELTHGSLFYDSVSFAEKSFRKNDAGSEILFSLLPLFHTYGFTNGFLVPLVGGVTCLLLGTSVRSRTVVGLMKDYRPTQIISIPAIFHALVKPLSEHPDVCSRLRNLTSGGIKIPNNLLESYQNILELTISEGYGLTEASPVVTWNGLDRPPKFGTVGPPLSCCQVKIVDDTGKKLPSGQEGEVLVKGSNVFAGYLKKPEHTQNTFVNGWFKTGDLGHVDKDNYLTLTRLKKDMINVFGLKAYPKEIERLLLYHPEIESALIYREWHEKYGDIVAGEISLKPGSTMNKQGFFHWCRKNISPYKIPRKIRIN</sequence>
<dbReference type="InterPro" id="IPR000873">
    <property type="entry name" value="AMP-dep_synth/lig_dom"/>
</dbReference>
<evidence type="ECO:0000256" key="2">
    <source>
        <dbReference type="ARBA" id="ARBA00022598"/>
    </source>
</evidence>
<dbReference type="Gene3D" id="3.40.50.12780">
    <property type="entry name" value="N-terminal domain of ligase-like"/>
    <property type="match status" value="1"/>
</dbReference>
<dbReference type="InterPro" id="IPR045851">
    <property type="entry name" value="AMP-bd_C_sf"/>
</dbReference>
<dbReference type="AlphaFoldDB" id="A0A8J6MZN3"/>
<dbReference type="EMBL" id="JACNJD010000203">
    <property type="protein sequence ID" value="MBC8177356.1"/>
    <property type="molecule type" value="Genomic_DNA"/>
</dbReference>
<comment type="caution">
    <text evidence="4">The sequence shown here is derived from an EMBL/GenBank/DDBJ whole genome shotgun (WGS) entry which is preliminary data.</text>
</comment>
<dbReference type="SUPFAM" id="SSF56801">
    <property type="entry name" value="Acetyl-CoA synthetase-like"/>
    <property type="match status" value="1"/>
</dbReference>
<keyword evidence="2" id="KW-0436">Ligase</keyword>
<evidence type="ECO:0000313" key="4">
    <source>
        <dbReference type="EMBL" id="MBC8177356.1"/>
    </source>
</evidence>
<feature type="domain" description="AMP-dependent synthetase/ligase" evidence="3">
    <location>
        <begin position="25"/>
        <end position="385"/>
    </location>
</feature>
<reference evidence="4 5" key="1">
    <citation type="submission" date="2020-08" db="EMBL/GenBank/DDBJ databases">
        <title>Bridging the membrane lipid divide: bacteria of the FCB group superphylum have the potential to synthesize archaeal ether lipids.</title>
        <authorList>
            <person name="Villanueva L."/>
            <person name="Von Meijenfeldt F.A.B."/>
            <person name="Westbye A.B."/>
            <person name="Yadav S."/>
            <person name="Hopmans E.C."/>
            <person name="Dutilh B.E."/>
            <person name="Sinninghe Damste J.S."/>
        </authorList>
    </citation>
    <scope>NUCLEOTIDE SEQUENCE [LARGE SCALE GENOMIC DNA]</scope>
    <source>
        <strain evidence="4">NIOZ-UU27</strain>
    </source>
</reference>
<evidence type="ECO:0000313" key="5">
    <source>
        <dbReference type="Proteomes" id="UP000650524"/>
    </source>
</evidence>
<accession>A0A8J6MZN3</accession>
<organism evidence="4 5">
    <name type="scientific">Candidatus Desulfacyla euxinica</name>
    <dbReference type="NCBI Taxonomy" id="2841693"/>
    <lineage>
        <taxon>Bacteria</taxon>
        <taxon>Deltaproteobacteria</taxon>
        <taxon>Candidatus Desulfacyla</taxon>
    </lineage>
</organism>